<dbReference type="RefSeq" id="WP_372444391.1">
    <property type="nucleotide sequence ID" value="NZ_BMNT01000006.1"/>
</dbReference>
<accession>A0A917QWK6</accession>
<proteinExistence type="predicted"/>
<gene>
    <name evidence="2" type="ORF">GCM10007964_13910</name>
</gene>
<dbReference type="InterPro" id="IPR010985">
    <property type="entry name" value="Ribbon_hlx_hlx"/>
</dbReference>
<dbReference type="InterPro" id="IPR013321">
    <property type="entry name" value="Arc_rbn_hlx_hlx"/>
</dbReference>
<name>A0A917QWK6_9ACTN</name>
<dbReference type="EMBL" id="BMNT01000006">
    <property type="protein sequence ID" value="GGK72346.1"/>
    <property type="molecule type" value="Genomic_DNA"/>
</dbReference>
<feature type="region of interest" description="Disordered" evidence="1">
    <location>
        <begin position="44"/>
        <end position="148"/>
    </location>
</feature>
<feature type="compositionally biased region" description="Basic and acidic residues" evidence="1">
    <location>
        <begin position="97"/>
        <end position="148"/>
    </location>
</feature>
<dbReference type="Gene3D" id="1.10.1220.10">
    <property type="entry name" value="Met repressor-like"/>
    <property type="match status" value="1"/>
</dbReference>
<evidence type="ECO:0000313" key="3">
    <source>
        <dbReference type="Proteomes" id="UP000645217"/>
    </source>
</evidence>
<dbReference type="Proteomes" id="UP000645217">
    <property type="component" value="Unassembled WGS sequence"/>
</dbReference>
<evidence type="ECO:0000256" key="1">
    <source>
        <dbReference type="SAM" id="MobiDB-lite"/>
    </source>
</evidence>
<reference evidence="2" key="2">
    <citation type="submission" date="2020-09" db="EMBL/GenBank/DDBJ databases">
        <authorList>
            <person name="Sun Q."/>
            <person name="Ohkuma M."/>
        </authorList>
    </citation>
    <scope>NUCLEOTIDE SEQUENCE</scope>
    <source>
        <strain evidence="2">JCM 13064</strain>
    </source>
</reference>
<comment type="caution">
    <text evidence="2">The sequence shown here is derived from an EMBL/GenBank/DDBJ whole genome shotgun (WGS) entry which is preliminary data.</text>
</comment>
<protein>
    <recommendedName>
        <fullName evidence="4">Arc-like DNA binding domain-containing protein</fullName>
    </recommendedName>
</protein>
<sequence>MSERKKILLRLDPVVHDAIARWAGDELRSTNAQIEFLLRRALAGAGRLPDEVGGMPKRGRPPKRSADPAGDGRPGPGDLDGGRPEQEDGPVEPGNAEPDHRRAGPGPHREPGHAEPDHDRAAHAEGRVRTVEGGGRDGSGHSEPHGSS</sequence>
<dbReference type="SUPFAM" id="SSF47598">
    <property type="entry name" value="Ribbon-helix-helix"/>
    <property type="match status" value="1"/>
</dbReference>
<evidence type="ECO:0000313" key="2">
    <source>
        <dbReference type="EMBL" id="GGK72346.1"/>
    </source>
</evidence>
<evidence type="ECO:0008006" key="4">
    <source>
        <dbReference type="Google" id="ProtNLM"/>
    </source>
</evidence>
<organism evidence="2 3">
    <name type="scientific">Sphaerisporangium melleum</name>
    <dbReference type="NCBI Taxonomy" id="321316"/>
    <lineage>
        <taxon>Bacteria</taxon>
        <taxon>Bacillati</taxon>
        <taxon>Actinomycetota</taxon>
        <taxon>Actinomycetes</taxon>
        <taxon>Streptosporangiales</taxon>
        <taxon>Streptosporangiaceae</taxon>
        <taxon>Sphaerisporangium</taxon>
    </lineage>
</organism>
<keyword evidence="3" id="KW-1185">Reference proteome</keyword>
<reference evidence="2" key="1">
    <citation type="journal article" date="2014" name="Int. J. Syst. Evol. Microbiol.">
        <title>Complete genome sequence of Corynebacterium casei LMG S-19264T (=DSM 44701T), isolated from a smear-ripened cheese.</title>
        <authorList>
            <consortium name="US DOE Joint Genome Institute (JGI-PGF)"/>
            <person name="Walter F."/>
            <person name="Albersmeier A."/>
            <person name="Kalinowski J."/>
            <person name="Ruckert C."/>
        </authorList>
    </citation>
    <scope>NUCLEOTIDE SEQUENCE</scope>
    <source>
        <strain evidence="2">JCM 13064</strain>
    </source>
</reference>
<dbReference type="GO" id="GO:0006355">
    <property type="term" value="P:regulation of DNA-templated transcription"/>
    <property type="evidence" value="ECO:0007669"/>
    <property type="project" value="InterPro"/>
</dbReference>
<dbReference type="AlphaFoldDB" id="A0A917QWK6"/>